<feature type="transmembrane region" description="Helical" evidence="10">
    <location>
        <begin position="240"/>
        <end position="260"/>
    </location>
</feature>
<evidence type="ECO:0000256" key="2">
    <source>
        <dbReference type="ARBA" id="ARBA00007783"/>
    </source>
</evidence>
<dbReference type="GO" id="GO:0015774">
    <property type="term" value="P:polysaccharide transport"/>
    <property type="evidence" value="ECO:0007669"/>
    <property type="project" value="UniProtKB-KW"/>
</dbReference>
<organism evidence="12 13">
    <name type="scientific">Enterovirga aerilata</name>
    <dbReference type="NCBI Taxonomy" id="2730920"/>
    <lineage>
        <taxon>Bacteria</taxon>
        <taxon>Pseudomonadati</taxon>
        <taxon>Pseudomonadota</taxon>
        <taxon>Alphaproteobacteria</taxon>
        <taxon>Hyphomicrobiales</taxon>
        <taxon>Methylobacteriaceae</taxon>
        <taxon>Enterovirga</taxon>
    </lineage>
</organism>
<evidence type="ECO:0000256" key="10">
    <source>
        <dbReference type="SAM" id="Phobius"/>
    </source>
</evidence>
<dbReference type="RefSeq" id="WP_171220021.1">
    <property type="nucleotide sequence ID" value="NZ_JABEPP010000006.1"/>
</dbReference>
<feature type="transmembrane region" description="Helical" evidence="10">
    <location>
        <begin position="152"/>
        <end position="172"/>
    </location>
</feature>
<evidence type="ECO:0000259" key="11">
    <source>
        <dbReference type="Pfam" id="PF01061"/>
    </source>
</evidence>
<keyword evidence="4" id="KW-1003">Cell membrane</keyword>
<evidence type="ECO:0000256" key="8">
    <source>
        <dbReference type="ARBA" id="ARBA00023047"/>
    </source>
</evidence>
<dbReference type="EMBL" id="JABEPP010000006">
    <property type="protein sequence ID" value="NNM74549.1"/>
    <property type="molecule type" value="Genomic_DNA"/>
</dbReference>
<keyword evidence="3" id="KW-0813">Transport</keyword>
<proteinExistence type="inferred from homology"/>
<feature type="transmembrane region" description="Helical" evidence="10">
    <location>
        <begin position="179"/>
        <end position="200"/>
    </location>
</feature>
<keyword evidence="9 10" id="KW-0472">Membrane</keyword>
<evidence type="ECO:0000256" key="4">
    <source>
        <dbReference type="ARBA" id="ARBA00022475"/>
    </source>
</evidence>
<feature type="transmembrane region" description="Helical" evidence="10">
    <location>
        <begin position="38"/>
        <end position="61"/>
    </location>
</feature>
<dbReference type="PANTHER" id="PTHR30413:SF10">
    <property type="entry name" value="CAPSULE POLYSACCHARIDE EXPORT INNER-MEMBRANE PROTEIN CTRC"/>
    <property type="match status" value="1"/>
</dbReference>
<evidence type="ECO:0000313" key="12">
    <source>
        <dbReference type="EMBL" id="NNM74549.1"/>
    </source>
</evidence>
<dbReference type="PRINTS" id="PR00164">
    <property type="entry name" value="ABC2TRNSPORT"/>
</dbReference>
<sequence length="267" mass="29218">MFLFPSSATSFRGPFVAQARVIKALILRDIRTRFFGHGLGYLIAIAWPLAHIVVLIGIWSFMGRATPYGSSLALWFATGLVPVMSFIYASRWIMLSVVVNKSLMAFPAVKLVDILVARAILESGAACCMALALFGLFFAFGIDPFPASAVDAMKAVGAGILLGIGFGFINGVIAAIYQLWVTVYTLATIVLYILSGVLFVPDHMPEAAREALSWNPLVHAVEWMRLAYYGAYSSRTFDPIYLISWGLVTIFIALLVARFGRRFVSNA</sequence>
<feature type="transmembrane region" description="Helical" evidence="10">
    <location>
        <begin position="73"/>
        <end position="94"/>
    </location>
</feature>
<keyword evidence="6 10" id="KW-0812">Transmembrane</keyword>
<evidence type="ECO:0000256" key="9">
    <source>
        <dbReference type="ARBA" id="ARBA00023136"/>
    </source>
</evidence>
<keyword evidence="7 10" id="KW-1133">Transmembrane helix</keyword>
<dbReference type="GO" id="GO:0140359">
    <property type="term" value="F:ABC-type transporter activity"/>
    <property type="evidence" value="ECO:0007669"/>
    <property type="project" value="InterPro"/>
</dbReference>
<protein>
    <submittedName>
        <fullName evidence="12">ABC transporter permease</fullName>
    </submittedName>
</protein>
<dbReference type="Proteomes" id="UP000564885">
    <property type="component" value="Unassembled WGS sequence"/>
</dbReference>
<evidence type="ECO:0000256" key="7">
    <source>
        <dbReference type="ARBA" id="ARBA00022989"/>
    </source>
</evidence>
<keyword evidence="8" id="KW-0625">Polysaccharide transport</keyword>
<comment type="similarity">
    <text evidence="2">Belongs to the ABC-2 integral membrane protein family.</text>
</comment>
<evidence type="ECO:0000256" key="3">
    <source>
        <dbReference type="ARBA" id="ARBA00022448"/>
    </source>
</evidence>
<evidence type="ECO:0000256" key="5">
    <source>
        <dbReference type="ARBA" id="ARBA00022597"/>
    </source>
</evidence>
<dbReference type="InterPro" id="IPR000412">
    <property type="entry name" value="ABC_2_transport"/>
</dbReference>
<reference evidence="12 13" key="1">
    <citation type="submission" date="2020-04" db="EMBL/GenBank/DDBJ databases">
        <title>Enterovirga sp. isolate from soil.</title>
        <authorList>
            <person name="Chea S."/>
            <person name="Kim D.-U."/>
        </authorList>
    </citation>
    <scope>NUCLEOTIDE SEQUENCE [LARGE SCALE GENOMIC DNA]</scope>
    <source>
        <strain evidence="12 13">DB1703</strain>
    </source>
</reference>
<comment type="subcellular location">
    <subcellularLocation>
        <location evidence="1">Cell membrane</location>
        <topology evidence="1">Multi-pass membrane protein</topology>
    </subcellularLocation>
</comment>
<dbReference type="AlphaFoldDB" id="A0A849IDN6"/>
<evidence type="ECO:0000256" key="1">
    <source>
        <dbReference type="ARBA" id="ARBA00004651"/>
    </source>
</evidence>
<dbReference type="InterPro" id="IPR013525">
    <property type="entry name" value="ABC2_TM"/>
</dbReference>
<feature type="domain" description="ABC-2 type transporter transmembrane" evidence="11">
    <location>
        <begin position="22"/>
        <end position="227"/>
    </location>
</feature>
<gene>
    <name evidence="12" type="ORF">HJG44_19505</name>
</gene>
<evidence type="ECO:0000256" key="6">
    <source>
        <dbReference type="ARBA" id="ARBA00022692"/>
    </source>
</evidence>
<dbReference type="Pfam" id="PF01061">
    <property type="entry name" value="ABC2_membrane"/>
    <property type="match status" value="1"/>
</dbReference>
<name>A0A849IDN6_9HYPH</name>
<feature type="transmembrane region" description="Helical" evidence="10">
    <location>
        <begin position="115"/>
        <end position="140"/>
    </location>
</feature>
<evidence type="ECO:0000313" key="13">
    <source>
        <dbReference type="Proteomes" id="UP000564885"/>
    </source>
</evidence>
<dbReference type="GO" id="GO:0043190">
    <property type="term" value="C:ATP-binding cassette (ABC) transporter complex"/>
    <property type="evidence" value="ECO:0007669"/>
    <property type="project" value="InterPro"/>
</dbReference>
<dbReference type="PANTHER" id="PTHR30413">
    <property type="entry name" value="INNER MEMBRANE TRANSPORT PERMEASE"/>
    <property type="match status" value="1"/>
</dbReference>
<dbReference type="GO" id="GO:0015920">
    <property type="term" value="P:lipopolysaccharide transport"/>
    <property type="evidence" value="ECO:0007669"/>
    <property type="project" value="TreeGrafter"/>
</dbReference>
<keyword evidence="5" id="KW-0762">Sugar transport</keyword>
<comment type="caution">
    <text evidence="12">The sequence shown here is derived from an EMBL/GenBank/DDBJ whole genome shotgun (WGS) entry which is preliminary data.</text>
</comment>
<accession>A0A849IDN6</accession>
<keyword evidence="13" id="KW-1185">Reference proteome</keyword>